<dbReference type="Proteomes" id="UP000005532">
    <property type="component" value="Unassembled WGS sequence"/>
</dbReference>
<dbReference type="EMBL" id="ACQL01000069">
    <property type="protein sequence ID" value="EER47507.1"/>
    <property type="molecule type" value="Genomic_DNA"/>
</dbReference>
<dbReference type="AlphaFoldDB" id="C5S0S4"/>
<evidence type="ECO:0000313" key="2">
    <source>
        <dbReference type="Proteomes" id="UP000005532"/>
    </source>
</evidence>
<comment type="caution">
    <text evidence="1">The sequence shown here is derived from an EMBL/GenBank/DDBJ whole genome shotgun (WGS) entry which is preliminary data.</text>
</comment>
<evidence type="ECO:0000313" key="1">
    <source>
        <dbReference type="EMBL" id="EER47507.1"/>
    </source>
</evidence>
<gene>
    <name evidence="1" type="ORF">AM305_07498</name>
</gene>
<name>C5S0S4_9PAST</name>
<accession>C5S0S4</accession>
<protein>
    <submittedName>
        <fullName evidence="1">Uncharacterized protein</fullName>
    </submittedName>
</protein>
<organism evidence="1 2">
    <name type="scientific">Actinobacillus minor NM305</name>
    <dbReference type="NCBI Taxonomy" id="637911"/>
    <lineage>
        <taxon>Bacteria</taxon>
        <taxon>Pseudomonadati</taxon>
        <taxon>Pseudomonadota</taxon>
        <taxon>Gammaproteobacteria</taxon>
        <taxon>Pasteurellales</taxon>
        <taxon>Pasteurellaceae</taxon>
        <taxon>Actinobacillus</taxon>
    </lineage>
</organism>
<reference evidence="1 2" key="1">
    <citation type="journal article" date="2010" name="Vet. Microbiol.">
        <title>Production of haemolysins by strains of the Actinobacillus minor/porcitonsillarum complex.</title>
        <authorList>
            <person name="Arya G."/>
            <person name="Niven D.F."/>
        </authorList>
    </citation>
    <scope>NUCLEOTIDE SEQUENCE [LARGE SCALE GENOMIC DNA]</scope>
    <source>
        <strain evidence="1 2">NM305</strain>
    </source>
</reference>
<sequence length="61" mass="6757">MALLLPSKAINATEILTAKKRRTPKEGAFAKIGFIELTSKNEKDTRKIENGHTLLSISIFT</sequence>
<proteinExistence type="predicted"/>